<gene>
    <name evidence="1" type="ORF">C7378_0815</name>
</gene>
<keyword evidence="2" id="KW-1185">Reference proteome</keyword>
<sequence length="543" mass="58368">MLCVPAYAAGPGVVTGVVRDAHGTPQVGAIVQLIRADYSVAGQVFTDDHGRYALPHVLAGTYGLKATGEMFLPTLRENLHVLASSHLVVNLTLNTLYEAFRWLPVQTRQADEPKDDWTWTLRLSTNRPLLRMLEDGPLVVVNDGAGPALKARVTVRGGAAQFGDGGLHHDFEVEQSRDDSSQVIFRADLSEAQSAAIGSVVGYEQQLAPGRTFMSVATFEDRPEIAGGPNQQGFQAMMLRSAQVMNFMNAVQLEAGTQIEAVHMGSTLVAAMPFASATIHAGPADIAYRMATSPNAQRADQIDQNSSMAPLVAEQNGRLLVEHGLHQELAVEKHTGNLHMRVVAYHDQLDNPIISAGGTLSAADWAAQDVLYDPATALMQVAAQNFEGSGILGEADEKVGDGVWVSMSVASGAALQMGELPVSSTLASGLMSLRPRNSQMYAAAINGKASHGGTEWRASYRWQSADSMTPVAPFNSGLPAPYLSFFVRQPIRYHHVLPQGIEALVDVRNLLAEGYRPFVTRDGSTLYFAQAERCLEGGLSFSF</sequence>
<proteinExistence type="predicted"/>
<dbReference type="Proteomes" id="UP000295210">
    <property type="component" value="Unassembled WGS sequence"/>
</dbReference>
<accession>A0A4R1LE40</accession>
<keyword evidence="1" id="KW-0121">Carboxypeptidase</keyword>
<dbReference type="GO" id="GO:0030246">
    <property type="term" value="F:carbohydrate binding"/>
    <property type="evidence" value="ECO:0007669"/>
    <property type="project" value="InterPro"/>
</dbReference>
<dbReference type="AlphaFoldDB" id="A0A4R1LE40"/>
<dbReference type="Pfam" id="PF13620">
    <property type="entry name" value="CarboxypepD_reg"/>
    <property type="match status" value="1"/>
</dbReference>
<reference evidence="1 2" key="1">
    <citation type="submission" date="2019-03" db="EMBL/GenBank/DDBJ databases">
        <title>Genomic Encyclopedia of Type Strains, Phase IV (KMG-IV): sequencing the most valuable type-strain genomes for metagenomic binning, comparative biology and taxonomic classification.</title>
        <authorList>
            <person name="Goeker M."/>
        </authorList>
    </citation>
    <scope>NUCLEOTIDE SEQUENCE [LARGE SCALE GENOMIC DNA]</scope>
    <source>
        <strain evidence="1 2">DSM 103428</strain>
    </source>
</reference>
<dbReference type="GO" id="GO:0004180">
    <property type="term" value="F:carboxypeptidase activity"/>
    <property type="evidence" value="ECO:0007669"/>
    <property type="project" value="UniProtKB-KW"/>
</dbReference>
<protein>
    <submittedName>
        <fullName evidence="1">Carboxypeptidase family protein</fullName>
    </submittedName>
</protein>
<dbReference type="InterPro" id="IPR013784">
    <property type="entry name" value="Carb-bd-like_fold"/>
</dbReference>
<dbReference type="EMBL" id="SMGK01000001">
    <property type="protein sequence ID" value="TCK75820.1"/>
    <property type="molecule type" value="Genomic_DNA"/>
</dbReference>
<keyword evidence="1" id="KW-0645">Protease</keyword>
<name>A0A4R1LE40_9BACT</name>
<dbReference type="Gene3D" id="2.60.40.1120">
    <property type="entry name" value="Carboxypeptidase-like, regulatory domain"/>
    <property type="match status" value="1"/>
</dbReference>
<keyword evidence="1" id="KW-0378">Hydrolase</keyword>
<evidence type="ECO:0000313" key="2">
    <source>
        <dbReference type="Proteomes" id="UP000295210"/>
    </source>
</evidence>
<comment type="caution">
    <text evidence="1">The sequence shown here is derived from an EMBL/GenBank/DDBJ whole genome shotgun (WGS) entry which is preliminary data.</text>
</comment>
<organism evidence="1 2">
    <name type="scientific">Acidipila rosea</name>
    <dbReference type="NCBI Taxonomy" id="768535"/>
    <lineage>
        <taxon>Bacteria</taxon>
        <taxon>Pseudomonadati</taxon>
        <taxon>Acidobacteriota</taxon>
        <taxon>Terriglobia</taxon>
        <taxon>Terriglobales</taxon>
        <taxon>Acidobacteriaceae</taxon>
        <taxon>Acidipila</taxon>
    </lineage>
</organism>
<dbReference type="SUPFAM" id="SSF49452">
    <property type="entry name" value="Starch-binding domain-like"/>
    <property type="match status" value="1"/>
</dbReference>
<evidence type="ECO:0000313" key="1">
    <source>
        <dbReference type="EMBL" id="TCK75820.1"/>
    </source>
</evidence>